<feature type="region of interest" description="Disordered" evidence="1">
    <location>
        <begin position="16"/>
        <end position="46"/>
    </location>
</feature>
<organism evidence="2 3">
    <name type="scientific">Stigmatella erecta</name>
    <dbReference type="NCBI Taxonomy" id="83460"/>
    <lineage>
        <taxon>Bacteria</taxon>
        <taxon>Pseudomonadati</taxon>
        <taxon>Myxococcota</taxon>
        <taxon>Myxococcia</taxon>
        <taxon>Myxococcales</taxon>
        <taxon>Cystobacterineae</taxon>
        <taxon>Archangiaceae</taxon>
        <taxon>Stigmatella</taxon>
    </lineage>
</organism>
<evidence type="ECO:0000256" key="1">
    <source>
        <dbReference type="SAM" id="MobiDB-lite"/>
    </source>
</evidence>
<evidence type="ECO:0000313" key="2">
    <source>
        <dbReference type="EMBL" id="SEU38305.1"/>
    </source>
</evidence>
<accession>A0A1I0LE00</accession>
<evidence type="ECO:0000313" key="3">
    <source>
        <dbReference type="Proteomes" id="UP000199181"/>
    </source>
</evidence>
<sequence length="87" mass="9205">MRTKLYVLVLGILLGRAPPGAGGPEAGREHRGAGAPSPGPARPEALPRALKHPCQVITFIQVPCDTGTATCEYTYWECPPAVNLLRA</sequence>
<proteinExistence type="predicted"/>
<keyword evidence="3" id="KW-1185">Reference proteome</keyword>
<dbReference type="EMBL" id="FOIJ01000026">
    <property type="protein sequence ID" value="SEU38305.1"/>
    <property type="molecule type" value="Genomic_DNA"/>
</dbReference>
<name>A0A1I0LE00_9BACT</name>
<dbReference type="Proteomes" id="UP000199181">
    <property type="component" value="Unassembled WGS sequence"/>
</dbReference>
<reference evidence="3" key="1">
    <citation type="submission" date="2016-10" db="EMBL/GenBank/DDBJ databases">
        <authorList>
            <person name="Varghese N."/>
            <person name="Submissions S."/>
        </authorList>
    </citation>
    <scope>NUCLEOTIDE SEQUENCE [LARGE SCALE GENOMIC DNA]</scope>
    <source>
        <strain evidence="3">DSM 16858</strain>
    </source>
</reference>
<gene>
    <name evidence="2" type="ORF">SAMN05443639_12654</name>
</gene>
<protein>
    <submittedName>
        <fullName evidence="2">Uncharacterized protein</fullName>
    </submittedName>
</protein>
<dbReference type="RefSeq" id="WP_093525981.1">
    <property type="nucleotide sequence ID" value="NZ_FOIJ01000026.1"/>
</dbReference>
<dbReference type="AlphaFoldDB" id="A0A1I0LE00"/>